<comment type="caution">
    <text evidence="11">The sequence shown here is derived from an EMBL/GenBank/DDBJ whole genome shotgun (WGS) entry which is preliminary data.</text>
</comment>
<keyword evidence="5" id="KW-0406">Ion transport</keyword>
<keyword evidence="2" id="KW-0813">Transport</keyword>
<dbReference type="SUPFAM" id="SSF48371">
    <property type="entry name" value="ARM repeat"/>
    <property type="match status" value="1"/>
</dbReference>
<gene>
    <name evidence="11" type="ORF">JV46_02050</name>
</gene>
<dbReference type="InterPro" id="IPR018490">
    <property type="entry name" value="cNMP-bd_dom_sf"/>
</dbReference>
<dbReference type="GO" id="GO:0005221">
    <property type="term" value="F:intracellularly cyclic nucleotide-activated monoatomic cation channel activity"/>
    <property type="evidence" value="ECO:0007669"/>
    <property type="project" value="InterPro"/>
</dbReference>
<dbReference type="PANTHER" id="PTHR45638">
    <property type="entry name" value="CYCLIC NUCLEOTIDE-GATED CATION CHANNEL SUBUNIT A"/>
    <property type="match status" value="1"/>
</dbReference>
<evidence type="ECO:0000256" key="4">
    <source>
        <dbReference type="ARBA" id="ARBA00022989"/>
    </source>
</evidence>
<keyword evidence="8" id="KW-0407">Ion channel</keyword>
<dbReference type="SMART" id="SM00100">
    <property type="entry name" value="cNMP"/>
    <property type="match status" value="1"/>
</dbReference>
<feature type="transmembrane region" description="Helical" evidence="9">
    <location>
        <begin position="56"/>
        <end position="77"/>
    </location>
</feature>
<dbReference type="InterPro" id="IPR050866">
    <property type="entry name" value="CNG_cation_channel"/>
</dbReference>
<feature type="transmembrane region" description="Helical" evidence="9">
    <location>
        <begin position="159"/>
        <end position="178"/>
    </location>
</feature>
<dbReference type="Pfam" id="PF00027">
    <property type="entry name" value="cNMP_binding"/>
    <property type="match status" value="1"/>
</dbReference>
<dbReference type="GO" id="GO:0016020">
    <property type="term" value="C:membrane"/>
    <property type="evidence" value="ECO:0007669"/>
    <property type="project" value="UniProtKB-SubCell"/>
</dbReference>
<organism evidence="11 12">
    <name type="scientific">Solemya velum gill symbiont</name>
    <dbReference type="NCBI Taxonomy" id="2340"/>
    <lineage>
        <taxon>Bacteria</taxon>
        <taxon>Pseudomonadati</taxon>
        <taxon>Pseudomonadota</taxon>
        <taxon>Gammaproteobacteria</taxon>
        <taxon>sulfur-oxidizing symbionts</taxon>
    </lineage>
</organism>
<keyword evidence="3 9" id="KW-0812">Transmembrane</keyword>
<evidence type="ECO:0000256" key="7">
    <source>
        <dbReference type="ARBA" id="ARBA00023286"/>
    </source>
</evidence>
<sequence>MTVIDYAFLSGVKQRFHSDVELARFLGFFFALGSAITIIIKLFLSGRLVKKFGVIRALLVLSMLLLIVSIAIIISNYVSVTGFTVFILFGILMMVSEVFNYALHNPVFLAMFQPLDLHRRLQGHTTIKGLTDPFSLGVAGIILYYLFPPGGAQQSDLVFISYLFLASVVVWILTLLFVRKHYFQTLKSAIYNRFLGTTQVQCNDSESVAILRDKLVSSYPEDVIYALELMRQSGVDNIHEVLQQQISSDSEVVRGYAVKLIKEQECRQLLPDLLNLIRTESSVPVRRKAIIAYCRLAEEAHDVIIDLLGSTDLNLRSAAICGLIETGGIEEIVLSGESLLALVGSEDELEKLAAINIISDLKIRKFYRPLLRFFDDDSLTVRKAVISAAGVLGSERLLPSVLKQREDSRLSQHVLEALPGFGSAVIPVVRGELQGQDESNCFNYASLINVVGKIDTHDAIVLLEEESESHWLCIRDAVLSALHSRKYHARDQEPWSRSIQYDLALAYNINGSLRFLVPGTDKLVIDALNFELNRALNRILTTLSFIYSREALERVSRGIQSEDKERRANAIETLDNVLPDTLCSKLLPLVEKHVAGVFDSMIDRYATVEYESRDDVFKQILVTGNRAFHAWTLTVCLYQTRGLMCKERETYTHSPHLMLRQAAQLSGDYKLDMKHHTDTKGQSDLLEIEKVIILKSSVLFTETPEEILVEVAQILKPIRFAEGEAIFEKGEYGDKMYIIYEGEVSIHDGDHVLSTLGRRDFFGELALLDPEPRSASATARSSCLLLELEQTPFYELMAERNEVSNGIMKVLARRIREDNIKIMELHSD</sequence>
<dbReference type="AlphaFoldDB" id="A0A0B0H978"/>
<dbReference type="GO" id="GO:0044877">
    <property type="term" value="F:protein-containing complex binding"/>
    <property type="evidence" value="ECO:0007669"/>
    <property type="project" value="TreeGrafter"/>
</dbReference>
<dbReference type="EMBL" id="JRAA01000004">
    <property type="protein sequence ID" value="KHF24006.1"/>
    <property type="molecule type" value="Genomic_DNA"/>
</dbReference>
<reference evidence="11 12" key="1">
    <citation type="journal article" date="2014" name="BMC Genomics">
        <title>The genome of the intracellular bacterium of the coastal bivalve, Solemya velum: a blueprint for thriving in and out of symbiosis.</title>
        <authorList>
            <person name="Dmytrenko O."/>
            <person name="Russell S.L."/>
            <person name="Loo W.T."/>
            <person name="Fontanez K.M."/>
            <person name="Liao L."/>
            <person name="Roeselers G."/>
            <person name="Sharma R."/>
            <person name="Stewart F.J."/>
            <person name="Newton I.L."/>
            <person name="Woyke T."/>
            <person name="Wu D."/>
            <person name="Lang J.M."/>
            <person name="Eisen J.A."/>
            <person name="Cavanaugh C.M."/>
        </authorList>
    </citation>
    <scope>NUCLEOTIDE SEQUENCE [LARGE SCALE GENOMIC DNA]</scope>
    <source>
        <strain evidence="11 12">WH</strain>
    </source>
</reference>
<feature type="transmembrane region" description="Helical" evidence="9">
    <location>
        <begin position="83"/>
        <end position="103"/>
    </location>
</feature>
<protein>
    <submittedName>
        <fullName evidence="11">Cyclic nucleotide-binding domain-containing protein</fullName>
    </submittedName>
</protein>
<name>A0A0B0H978_SOVGS</name>
<feature type="transmembrane region" description="Helical" evidence="9">
    <location>
        <begin position="25"/>
        <end position="44"/>
    </location>
</feature>
<dbReference type="SUPFAM" id="SSF51206">
    <property type="entry name" value="cAMP-binding domain-like"/>
    <property type="match status" value="1"/>
</dbReference>
<comment type="subcellular location">
    <subcellularLocation>
        <location evidence="1">Membrane</location>
        <topology evidence="1">Multi-pass membrane protein</topology>
    </subcellularLocation>
</comment>
<dbReference type="PROSITE" id="PS50042">
    <property type="entry name" value="CNMP_BINDING_3"/>
    <property type="match status" value="1"/>
</dbReference>
<dbReference type="STRING" id="2340.JV46_02050"/>
<dbReference type="Proteomes" id="UP000030856">
    <property type="component" value="Unassembled WGS sequence"/>
</dbReference>
<dbReference type="InterPro" id="IPR000595">
    <property type="entry name" value="cNMP-bd_dom"/>
</dbReference>
<dbReference type="Gene3D" id="2.60.120.10">
    <property type="entry name" value="Jelly Rolls"/>
    <property type="match status" value="1"/>
</dbReference>
<accession>A0A0B0H978</accession>
<dbReference type="CDD" id="cd00038">
    <property type="entry name" value="CAP_ED"/>
    <property type="match status" value="1"/>
</dbReference>
<proteinExistence type="predicted"/>
<dbReference type="eggNOG" id="COG3202">
    <property type="taxonomic scope" value="Bacteria"/>
</dbReference>
<dbReference type="PROSITE" id="PS00889">
    <property type="entry name" value="CNMP_BINDING_2"/>
    <property type="match status" value="1"/>
</dbReference>
<evidence type="ECO:0000256" key="1">
    <source>
        <dbReference type="ARBA" id="ARBA00004141"/>
    </source>
</evidence>
<evidence type="ECO:0000256" key="8">
    <source>
        <dbReference type="ARBA" id="ARBA00023303"/>
    </source>
</evidence>
<evidence type="ECO:0000259" key="10">
    <source>
        <dbReference type="PROSITE" id="PS50042"/>
    </source>
</evidence>
<keyword evidence="7" id="KW-1071">Ligand-gated ion channel</keyword>
<keyword evidence="12" id="KW-1185">Reference proteome</keyword>
<evidence type="ECO:0000256" key="2">
    <source>
        <dbReference type="ARBA" id="ARBA00022448"/>
    </source>
</evidence>
<evidence type="ECO:0000256" key="9">
    <source>
        <dbReference type="SAM" id="Phobius"/>
    </source>
</evidence>
<dbReference type="PANTHER" id="PTHR45638:SF11">
    <property type="entry name" value="CYCLIC NUCLEOTIDE-GATED CATION CHANNEL SUBUNIT A"/>
    <property type="match status" value="1"/>
</dbReference>
<dbReference type="InterPro" id="IPR011989">
    <property type="entry name" value="ARM-like"/>
</dbReference>
<evidence type="ECO:0000256" key="3">
    <source>
        <dbReference type="ARBA" id="ARBA00022692"/>
    </source>
</evidence>
<dbReference type="Gene3D" id="1.25.10.10">
    <property type="entry name" value="Leucine-rich Repeat Variant"/>
    <property type="match status" value="2"/>
</dbReference>
<dbReference type="InterPro" id="IPR016024">
    <property type="entry name" value="ARM-type_fold"/>
</dbReference>
<dbReference type="PRINTS" id="PR00103">
    <property type="entry name" value="CAMPKINASE"/>
</dbReference>
<evidence type="ECO:0000313" key="11">
    <source>
        <dbReference type="EMBL" id="KHF24006.1"/>
    </source>
</evidence>
<evidence type="ECO:0000256" key="5">
    <source>
        <dbReference type="ARBA" id="ARBA00023065"/>
    </source>
</evidence>
<keyword evidence="4 9" id="KW-1133">Transmembrane helix</keyword>
<evidence type="ECO:0000313" key="12">
    <source>
        <dbReference type="Proteomes" id="UP000030856"/>
    </source>
</evidence>
<keyword evidence="6 9" id="KW-0472">Membrane</keyword>
<dbReference type="InterPro" id="IPR018488">
    <property type="entry name" value="cNMP-bd_CS"/>
</dbReference>
<feature type="domain" description="Cyclic nucleotide-binding" evidence="10">
    <location>
        <begin position="699"/>
        <end position="814"/>
    </location>
</feature>
<dbReference type="eggNOG" id="COG0664">
    <property type="taxonomic scope" value="Bacteria"/>
</dbReference>
<evidence type="ECO:0000256" key="6">
    <source>
        <dbReference type="ARBA" id="ARBA00023136"/>
    </source>
</evidence>
<dbReference type="InterPro" id="IPR014710">
    <property type="entry name" value="RmlC-like_jellyroll"/>
</dbReference>